<evidence type="ECO:0000256" key="2">
    <source>
        <dbReference type="SAM" id="MobiDB-lite"/>
    </source>
</evidence>
<dbReference type="Proteomes" id="UP001162131">
    <property type="component" value="Unassembled WGS sequence"/>
</dbReference>
<evidence type="ECO:0000313" key="4">
    <source>
        <dbReference type="Proteomes" id="UP001162131"/>
    </source>
</evidence>
<accession>A0AAU9J9J4</accession>
<proteinExistence type="predicted"/>
<comment type="caution">
    <text evidence="3">The sequence shown here is derived from an EMBL/GenBank/DDBJ whole genome shotgun (WGS) entry which is preliminary data.</text>
</comment>
<evidence type="ECO:0000313" key="3">
    <source>
        <dbReference type="EMBL" id="CAG9321910.1"/>
    </source>
</evidence>
<feature type="compositionally biased region" description="Basic and acidic residues" evidence="2">
    <location>
        <begin position="1"/>
        <end position="14"/>
    </location>
</feature>
<dbReference type="AlphaFoldDB" id="A0AAU9J9J4"/>
<keyword evidence="1" id="KW-0175">Coiled coil</keyword>
<dbReference type="EMBL" id="CAJZBQ010000029">
    <property type="protein sequence ID" value="CAG9321910.1"/>
    <property type="molecule type" value="Genomic_DNA"/>
</dbReference>
<evidence type="ECO:0000256" key="1">
    <source>
        <dbReference type="SAM" id="Coils"/>
    </source>
</evidence>
<name>A0AAU9J9J4_9CILI</name>
<feature type="region of interest" description="Disordered" evidence="2">
    <location>
        <begin position="1"/>
        <end position="33"/>
    </location>
</feature>
<sequence>MYKKESSKSAEKSKISVSRITLPPKPSFSKDYEPQSCKNCFEKSSSNLNSAIHPVSPLVTSSGFSSSQYNTPRNSSQILNKFTMYTNSVCHSRLNSEDLSTSSDGEFQEARESIKKLENENLRLKIELVHNKEQLNKLREKVEDLRKEAREKDSKIAHVNMLLKESEKKFLSLKGIQNLEQFSDKDEQIKDLEYKLNLQKNELTERFLKEKQELEIKIIELDMLYREKNKNEIQTITNNYLEEQNKELKNIEAKCSILEKENQELKSASESSSIQRVAKLSSQIEAEITQLNHVFEMMVSDRRVSLAMLIIAAQARINMSPSPITTISSLENSLKELSHMRTAMSDLYAEKCGNACKIQ</sequence>
<feature type="coiled-coil region" evidence="1">
    <location>
        <begin position="107"/>
        <end position="155"/>
    </location>
</feature>
<organism evidence="3 4">
    <name type="scientific">Blepharisma stoltei</name>
    <dbReference type="NCBI Taxonomy" id="1481888"/>
    <lineage>
        <taxon>Eukaryota</taxon>
        <taxon>Sar</taxon>
        <taxon>Alveolata</taxon>
        <taxon>Ciliophora</taxon>
        <taxon>Postciliodesmatophora</taxon>
        <taxon>Heterotrichea</taxon>
        <taxon>Heterotrichida</taxon>
        <taxon>Blepharismidae</taxon>
        <taxon>Blepharisma</taxon>
    </lineage>
</organism>
<reference evidence="3" key="1">
    <citation type="submission" date="2021-09" db="EMBL/GenBank/DDBJ databases">
        <authorList>
            <consortium name="AG Swart"/>
            <person name="Singh M."/>
            <person name="Singh A."/>
            <person name="Seah K."/>
            <person name="Emmerich C."/>
        </authorList>
    </citation>
    <scope>NUCLEOTIDE SEQUENCE</scope>
    <source>
        <strain evidence="3">ATCC30299</strain>
    </source>
</reference>
<feature type="coiled-coil region" evidence="1">
    <location>
        <begin position="211"/>
        <end position="268"/>
    </location>
</feature>
<gene>
    <name evidence="3" type="ORF">BSTOLATCC_MIC29815</name>
</gene>
<keyword evidence="4" id="KW-1185">Reference proteome</keyword>
<protein>
    <submittedName>
        <fullName evidence="3">Uncharacterized protein</fullName>
    </submittedName>
</protein>